<dbReference type="GO" id="GO:0046872">
    <property type="term" value="F:metal ion binding"/>
    <property type="evidence" value="ECO:0007669"/>
    <property type="project" value="UniProtKB-KW"/>
</dbReference>
<accession>A0A410Q848</accession>
<reference evidence="7" key="1">
    <citation type="submission" date="2019-01" db="EMBL/GenBank/DDBJ databases">
        <title>Draft genomes of a novel of Sporanaerobacter strains.</title>
        <authorList>
            <person name="Ma S."/>
        </authorList>
    </citation>
    <scope>NUCLEOTIDE SEQUENCE [LARGE SCALE GENOMIC DNA]</scope>
    <source>
        <strain evidence="7">NJN-17</strain>
    </source>
</reference>
<keyword evidence="1" id="KW-0479">Metal-binding</keyword>
<name>A0A410Q848_9FIRM</name>
<evidence type="ECO:0000259" key="5">
    <source>
        <dbReference type="Pfam" id="PF00149"/>
    </source>
</evidence>
<comment type="similarity">
    <text evidence="4">Belongs to the cyclic nucleotide phosphodiesterase class-III family.</text>
</comment>
<dbReference type="RefSeq" id="WP_128751638.1">
    <property type="nucleotide sequence ID" value="NZ_CP035282.1"/>
</dbReference>
<keyword evidence="3" id="KW-0408">Iron</keyword>
<gene>
    <name evidence="6" type="ORF">EQM13_00545</name>
</gene>
<dbReference type="GO" id="GO:0016787">
    <property type="term" value="F:hydrolase activity"/>
    <property type="evidence" value="ECO:0007669"/>
    <property type="project" value="UniProtKB-KW"/>
</dbReference>
<dbReference type="Proteomes" id="UP000287969">
    <property type="component" value="Chromosome"/>
</dbReference>
<dbReference type="PANTHER" id="PTHR42988:SF2">
    <property type="entry name" value="CYCLIC NUCLEOTIDE PHOSPHODIESTERASE CBUA0032-RELATED"/>
    <property type="match status" value="1"/>
</dbReference>
<proteinExistence type="inferred from homology"/>
<evidence type="ECO:0000256" key="2">
    <source>
        <dbReference type="ARBA" id="ARBA00022801"/>
    </source>
</evidence>
<feature type="domain" description="Calcineurin-like phosphoesterase" evidence="5">
    <location>
        <begin position="1"/>
        <end position="252"/>
    </location>
</feature>
<dbReference type="AlphaFoldDB" id="A0A410Q848"/>
<organism evidence="6 7">
    <name type="scientific">Acidilutibacter cellobiosedens</name>
    <dbReference type="NCBI Taxonomy" id="2507161"/>
    <lineage>
        <taxon>Bacteria</taxon>
        <taxon>Bacillati</taxon>
        <taxon>Bacillota</taxon>
        <taxon>Tissierellia</taxon>
        <taxon>Tissierellales</taxon>
        <taxon>Acidilutibacteraceae</taxon>
        <taxon>Acidilutibacter</taxon>
    </lineage>
</organism>
<dbReference type="SUPFAM" id="SSF56300">
    <property type="entry name" value="Metallo-dependent phosphatases"/>
    <property type="match status" value="1"/>
</dbReference>
<dbReference type="EMBL" id="CP035282">
    <property type="protein sequence ID" value="QAT60165.1"/>
    <property type="molecule type" value="Genomic_DNA"/>
</dbReference>
<evidence type="ECO:0000256" key="4">
    <source>
        <dbReference type="ARBA" id="ARBA00025742"/>
    </source>
</evidence>
<sequence length="629" mass="71091">MKWLHLSDLHFNPDDDGTDSNYLRDKLKDFLYQNQVVVDYLILSGDFRDASCQDDTDENAQKVAQFILGITKLVGITNTCNILCVPGNHDLNRDYNNRQELLITEKSKYQTEKGRFVNLPELVDAFSFYKKVLNFIYGTDFVNTMFDNCYKISPHKAVVTKDCNILLINTELLAGQSVEDASGNKCINDAGTLMAGSSYVLNELLTVKPTEKITIAVGHRGLDLLEPTEKRKLVNIFNDYGVCLYLCGHSHTLWVDDTLGVPQVTVGCIKQENGVRAGFSLGEFCVESNNINISAYSWENNSWNKYQHFYKGNSDLHIDLNGVAEAYGGGFDNKIKIVLDGRVREFYCRVPTEGMKFWIEHSPMISVGSGSLTCVLKNNQYTHLINYNHTFILSNAVWKVIGIDSTISGVTKLTCNRELKGPSDDFKTGIANKDSISNYRIELLSPIENIGVDQKIELLPLLIKDYKHIKDAKLLLSVSNQNIIASDKMSIIGKSIGKTDILIWWEDDDEIFLRFSVNVCDEKQENVGYRLYREDLAFNSKSYFDYSVRIKNKVRIGVEKYINGEQVSVDKPLEFCLISKEDNCSMPIQQLENSVIEVDTSAMSYGKLYSLTIKGETQMQAEICGKGLF</sequence>
<dbReference type="InterPro" id="IPR004843">
    <property type="entry name" value="Calcineurin-like_PHP"/>
</dbReference>
<keyword evidence="7" id="KW-1185">Reference proteome</keyword>
<evidence type="ECO:0000313" key="7">
    <source>
        <dbReference type="Proteomes" id="UP000287969"/>
    </source>
</evidence>
<dbReference type="Pfam" id="PF00149">
    <property type="entry name" value="Metallophos"/>
    <property type="match status" value="1"/>
</dbReference>
<dbReference type="OrthoDB" id="115870at2"/>
<dbReference type="InterPro" id="IPR029052">
    <property type="entry name" value="Metallo-depent_PP-like"/>
</dbReference>
<dbReference type="KEGG" id="spoa:EQM13_00545"/>
<dbReference type="InterPro" id="IPR050884">
    <property type="entry name" value="CNP_phosphodiesterase-III"/>
</dbReference>
<dbReference type="Gene3D" id="3.60.21.10">
    <property type="match status" value="1"/>
</dbReference>
<dbReference type="PANTHER" id="PTHR42988">
    <property type="entry name" value="PHOSPHOHYDROLASE"/>
    <property type="match status" value="1"/>
</dbReference>
<protein>
    <recommendedName>
        <fullName evidence="5">Calcineurin-like phosphoesterase domain-containing protein</fullName>
    </recommendedName>
</protein>
<evidence type="ECO:0000256" key="1">
    <source>
        <dbReference type="ARBA" id="ARBA00022723"/>
    </source>
</evidence>
<evidence type="ECO:0000313" key="6">
    <source>
        <dbReference type="EMBL" id="QAT60165.1"/>
    </source>
</evidence>
<evidence type="ECO:0000256" key="3">
    <source>
        <dbReference type="ARBA" id="ARBA00023004"/>
    </source>
</evidence>
<keyword evidence="2" id="KW-0378">Hydrolase</keyword>